<dbReference type="Pfam" id="PF12536">
    <property type="entry name" value="DUF3734"/>
    <property type="match status" value="1"/>
</dbReference>
<reference evidence="5" key="1">
    <citation type="submission" date="2016-10" db="EMBL/GenBank/DDBJ databases">
        <title>Sequence of Gallionella enrichment culture.</title>
        <authorList>
            <person name="Poehlein A."/>
            <person name="Muehling M."/>
            <person name="Daniel R."/>
        </authorList>
    </citation>
    <scope>NUCLEOTIDE SEQUENCE</scope>
</reference>
<dbReference type="AlphaFoldDB" id="A0A1J5RAB1"/>
<name>A0A1J5RAB1_9ZZZZ</name>
<accession>A0A1J5RAB1</accession>
<dbReference type="Gene3D" id="3.40.1090.10">
    <property type="entry name" value="Cytosolic phospholipase A2 catalytic domain"/>
    <property type="match status" value="2"/>
</dbReference>
<organism evidence="5">
    <name type="scientific">mine drainage metagenome</name>
    <dbReference type="NCBI Taxonomy" id="410659"/>
    <lineage>
        <taxon>unclassified sequences</taxon>
        <taxon>metagenomes</taxon>
        <taxon>ecological metagenomes</taxon>
    </lineage>
</organism>
<dbReference type="PROSITE" id="PS51635">
    <property type="entry name" value="PNPLA"/>
    <property type="match status" value="1"/>
</dbReference>
<proteinExistence type="predicted"/>
<keyword evidence="1" id="KW-0378">Hydrolase</keyword>
<dbReference type="GO" id="GO:0016042">
    <property type="term" value="P:lipid catabolic process"/>
    <property type="evidence" value="ECO:0007669"/>
    <property type="project" value="UniProtKB-KW"/>
</dbReference>
<dbReference type="PANTHER" id="PTHR14226:SF57">
    <property type="entry name" value="BLR7027 PROTEIN"/>
    <property type="match status" value="1"/>
</dbReference>
<protein>
    <submittedName>
        <fullName evidence="5">Patatin phospholipase</fullName>
    </submittedName>
</protein>
<evidence type="ECO:0000259" key="4">
    <source>
        <dbReference type="PROSITE" id="PS51635"/>
    </source>
</evidence>
<dbReference type="EMBL" id="MLJW01000217">
    <property type="protein sequence ID" value="OIQ93000.1"/>
    <property type="molecule type" value="Genomic_DNA"/>
</dbReference>
<dbReference type="GO" id="GO:0016787">
    <property type="term" value="F:hydrolase activity"/>
    <property type="evidence" value="ECO:0007669"/>
    <property type="project" value="UniProtKB-KW"/>
</dbReference>
<keyword evidence="2" id="KW-0442">Lipid degradation</keyword>
<dbReference type="PANTHER" id="PTHR14226">
    <property type="entry name" value="NEUROPATHY TARGET ESTERASE/SWISS CHEESE D.MELANOGASTER"/>
    <property type="match status" value="1"/>
</dbReference>
<dbReference type="CDD" id="cd07209">
    <property type="entry name" value="Pat_hypo_Ecoli_Z1214_like"/>
    <property type="match status" value="1"/>
</dbReference>
<gene>
    <name evidence="5" type="ORF">GALL_250500</name>
</gene>
<dbReference type="InterPro" id="IPR050301">
    <property type="entry name" value="NTE"/>
</dbReference>
<evidence type="ECO:0000256" key="3">
    <source>
        <dbReference type="ARBA" id="ARBA00023098"/>
    </source>
</evidence>
<evidence type="ECO:0000256" key="1">
    <source>
        <dbReference type="ARBA" id="ARBA00022801"/>
    </source>
</evidence>
<dbReference type="InterPro" id="IPR016035">
    <property type="entry name" value="Acyl_Trfase/lysoPLipase"/>
</dbReference>
<evidence type="ECO:0000256" key="2">
    <source>
        <dbReference type="ARBA" id="ARBA00022963"/>
    </source>
</evidence>
<keyword evidence="3" id="KW-0443">Lipid metabolism</keyword>
<evidence type="ECO:0000313" key="5">
    <source>
        <dbReference type="EMBL" id="OIQ93000.1"/>
    </source>
</evidence>
<feature type="domain" description="PNPLA" evidence="4">
    <location>
        <begin position="13"/>
        <end position="220"/>
    </location>
</feature>
<dbReference type="SUPFAM" id="SSF52151">
    <property type="entry name" value="FabD/lysophospholipase-like"/>
    <property type="match status" value="1"/>
</dbReference>
<dbReference type="InterPro" id="IPR021095">
    <property type="entry name" value="DUF3734"/>
</dbReference>
<sequence>MKQQKSKPRRVALVLQGGGALGAYQAGVYQALHEHGLIPDWVVGTSIGAINAALIAGNSPSIRLARLEEFWHGVARDDLLDMQRAPEALRRSNTWLASLTAGMHGVPGFFSPRLFNRFAVGMAVAPESASFYDTQALSETLAHLVDFPHLGSKDAMRLTVSAMRVTSGELVCFDSAHGSLGVEHIMASGALPPGFPPVRIDGELYWDGGLYSNTPLDIVLDDEPRTDTLCFMVDLWRAEGTEPTSLEEVQTRQKDIMFASRSNQHIEDYRRTHDLRRAVQALHARLPAKHKNDPELQKIAALGCDTTMHIVRLPYPGKDWHMASKDINFSRGSIQWRWDRGYRDAGRAIGQAGWLAPVPSHCGVVVHELAREIDHD</sequence>
<dbReference type="InterPro" id="IPR002641">
    <property type="entry name" value="PNPLA_dom"/>
</dbReference>
<comment type="caution">
    <text evidence="5">The sequence shown here is derived from an EMBL/GenBank/DDBJ whole genome shotgun (WGS) entry which is preliminary data.</text>
</comment>
<dbReference type="Pfam" id="PF01734">
    <property type="entry name" value="Patatin"/>
    <property type="match status" value="1"/>
</dbReference>